<organism evidence="1 2">
    <name type="scientific">Fusarium mangiferae</name>
    <name type="common">Mango malformation disease fungus</name>
    <dbReference type="NCBI Taxonomy" id="192010"/>
    <lineage>
        <taxon>Eukaryota</taxon>
        <taxon>Fungi</taxon>
        <taxon>Dikarya</taxon>
        <taxon>Ascomycota</taxon>
        <taxon>Pezizomycotina</taxon>
        <taxon>Sordariomycetes</taxon>
        <taxon>Hypocreomycetidae</taxon>
        <taxon>Hypocreales</taxon>
        <taxon>Nectriaceae</taxon>
        <taxon>Fusarium</taxon>
        <taxon>Fusarium fujikuroi species complex</taxon>
    </lineage>
</organism>
<comment type="caution">
    <text evidence="1">The sequence shown here is derived from an EMBL/GenBank/DDBJ whole genome shotgun (WGS) entry which is preliminary data.</text>
</comment>
<reference evidence="2" key="1">
    <citation type="journal article" date="2016" name="Genome Biol. Evol.">
        <title>Comparative 'omics' of the Fusarium fujikuroi species complex highlights differences in genetic potential and metabolite synthesis.</title>
        <authorList>
            <person name="Niehaus E.-M."/>
            <person name="Muensterkoetter M."/>
            <person name="Proctor R.H."/>
            <person name="Brown D.W."/>
            <person name="Sharon A."/>
            <person name="Idan Y."/>
            <person name="Oren-Young L."/>
            <person name="Sieber C.M."/>
            <person name="Novak O."/>
            <person name="Pencik A."/>
            <person name="Tarkowska D."/>
            <person name="Hromadova K."/>
            <person name="Freeman S."/>
            <person name="Maymon M."/>
            <person name="Elazar M."/>
            <person name="Youssef S.A."/>
            <person name="El-Shabrawy E.S.M."/>
            <person name="Shalaby A.B.A."/>
            <person name="Houterman P."/>
            <person name="Brock N.L."/>
            <person name="Burkhardt I."/>
            <person name="Tsavkelova E.A."/>
            <person name="Dickschat J.S."/>
            <person name="Galuszka P."/>
            <person name="Gueldener U."/>
            <person name="Tudzynski B."/>
        </authorList>
    </citation>
    <scope>NUCLEOTIDE SEQUENCE [LARGE SCALE GENOMIC DNA]</scope>
    <source>
        <strain evidence="2">MRC7560</strain>
    </source>
</reference>
<accession>A0A1L7SRP8</accession>
<dbReference type="GeneID" id="65085894"/>
<name>A0A1L7SRP8_FUSMA</name>
<dbReference type="VEuPathDB" id="FungiDB:FMAN_06630"/>
<dbReference type="Proteomes" id="UP000184255">
    <property type="component" value="Unassembled WGS sequence"/>
</dbReference>
<dbReference type="RefSeq" id="XP_041677615.1">
    <property type="nucleotide sequence ID" value="XM_041826565.1"/>
</dbReference>
<proteinExistence type="predicted"/>
<protein>
    <submittedName>
        <fullName evidence="1">Uncharacterized protein</fullName>
    </submittedName>
</protein>
<evidence type="ECO:0000313" key="2">
    <source>
        <dbReference type="Proteomes" id="UP000184255"/>
    </source>
</evidence>
<keyword evidence="2" id="KW-1185">Reference proteome</keyword>
<sequence length="137" mass="15627">MDCSSYHCTIQCQKTYINCCLRPIDGHCQSPLGEIYQHLLRIICCSSFVYKMCSQTLVVLLCKTCGVKYSGQFDIKLCGIIKTESDWGQCGSARVLPEQRETGKEECTKCSRKTRDLAEERRLLDTLLVDDEGLWIE</sequence>
<dbReference type="EMBL" id="FCQH01000002">
    <property type="protein sequence ID" value="CVK85876.1"/>
    <property type="molecule type" value="Genomic_DNA"/>
</dbReference>
<dbReference type="AlphaFoldDB" id="A0A1L7SRP8"/>
<gene>
    <name evidence="1" type="ORF">FMAN_06630</name>
</gene>
<evidence type="ECO:0000313" key="1">
    <source>
        <dbReference type="EMBL" id="CVK85876.1"/>
    </source>
</evidence>